<feature type="domain" description="Protein kinase" evidence="4">
    <location>
        <begin position="371"/>
        <end position="632"/>
    </location>
</feature>
<dbReference type="OrthoDB" id="2339265at2759"/>
<dbReference type="InterPro" id="IPR000719">
    <property type="entry name" value="Prot_kinase_dom"/>
</dbReference>
<gene>
    <name evidence="5" type="ORF">DEBURN_LOCUS4146</name>
</gene>
<reference evidence="5" key="1">
    <citation type="submission" date="2021-06" db="EMBL/GenBank/DDBJ databases">
        <authorList>
            <person name="Kallberg Y."/>
            <person name="Tangrot J."/>
            <person name="Rosling A."/>
        </authorList>
    </citation>
    <scope>NUCLEOTIDE SEQUENCE</scope>
    <source>
        <strain evidence="5">AZ414A</strain>
    </source>
</reference>
<dbReference type="GO" id="GO:0005634">
    <property type="term" value="C:nucleus"/>
    <property type="evidence" value="ECO:0007669"/>
    <property type="project" value="TreeGrafter"/>
</dbReference>
<dbReference type="SUPFAM" id="SSF46950">
    <property type="entry name" value="Double-stranded DNA-binding domain"/>
    <property type="match status" value="1"/>
</dbReference>
<dbReference type="EMBL" id="CAJVPK010000295">
    <property type="protein sequence ID" value="CAG8490505.1"/>
    <property type="molecule type" value="Genomic_DNA"/>
</dbReference>
<dbReference type="AlphaFoldDB" id="A0A9N8WI25"/>
<sequence>MEESELQAIRQARLRELQAGTASGSETKSSEDEGDKKRQLEETRQTMLAQILDNEARERLARISLVKVDKARSVEDLLIRMAQTGQLRGKVSESQLIDLLEQINQQQKPEKKITIKMTTIEQLLTKAERQLEVAEKELKECKEKLKESENMLQDALVVGFNKEKDNRLIEEKKWEEQVIKLQDALIVDFNKEKEQKRKTEKLPDGIEREGERLSIENRNFKFLRIGQKRIPRPPPIVLYHPVFANFVNDCETIDLEFNSHIMVTEFTHEMSATYDNRSYRRDKFRKLVNKHLGFILNLGVISTNNEDYSTDGCIFQGNNVSVILVVNNDEAGNTFRQASSHLRIAGAFYEDRNYNYYYLIESLTEISLDRFESTEPKRTQIIGRILLALKKAVQSLKEYYDSPNQTVPSEFPYVTSFKLFDSECEIRFKYEKRLTNNNFIYIVKTVVNDFCNIPEFLIVKFVTRYGLEMHQICANKGIAPMIYGYEKINCDWKMVIMEYLSDYKSLKKLSADYIGYTKFPKPLEPPLETDQKMRLQEKINDVVKEIHSEGFVHGNLRAKNIFYKKEEENSRDDNIKVKIVDFVFGGKENETNYPPYLDPYILWPCGVSINNPIKKIHDEELLQSTIEHCLKV</sequence>
<proteinExistence type="inferred from homology"/>
<evidence type="ECO:0000313" key="5">
    <source>
        <dbReference type="EMBL" id="CAG8490505.1"/>
    </source>
</evidence>
<dbReference type="InterPro" id="IPR036883">
    <property type="entry name" value="PDCD5-like_sf"/>
</dbReference>
<evidence type="ECO:0000259" key="4">
    <source>
        <dbReference type="PROSITE" id="PS50011"/>
    </source>
</evidence>
<comment type="similarity">
    <text evidence="1">Belongs to the PDCD5 family.</text>
</comment>
<feature type="coiled-coil region" evidence="2">
    <location>
        <begin position="117"/>
        <end position="158"/>
    </location>
</feature>
<dbReference type="Proteomes" id="UP000789706">
    <property type="component" value="Unassembled WGS sequence"/>
</dbReference>
<dbReference type="GO" id="GO:0004672">
    <property type="term" value="F:protein kinase activity"/>
    <property type="evidence" value="ECO:0007669"/>
    <property type="project" value="InterPro"/>
</dbReference>
<organism evidence="5 6">
    <name type="scientific">Diversispora eburnea</name>
    <dbReference type="NCBI Taxonomy" id="1213867"/>
    <lineage>
        <taxon>Eukaryota</taxon>
        <taxon>Fungi</taxon>
        <taxon>Fungi incertae sedis</taxon>
        <taxon>Mucoromycota</taxon>
        <taxon>Glomeromycotina</taxon>
        <taxon>Glomeromycetes</taxon>
        <taxon>Diversisporales</taxon>
        <taxon>Diversisporaceae</taxon>
        <taxon>Diversispora</taxon>
    </lineage>
</organism>
<evidence type="ECO:0000313" key="6">
    <source>
        <dbReference type="Proteomes" id="UP000789706"/>
    </source>
</evidence>
<dbReference type="PROSITE" id="PS50011">
    <property type="entry name" value="PROTEIN_KINASE_DOM"/>
    <property type="match status" value="1"/>
</dbReference>
<dbReference type="Gene3D" id="1.10.510.10">
    <property type="entry name" value="Transferase(Phosphotransferase) domain 1"/>
    <property type="match status" value="1"/>
</dbReference>
<dbReference type="GO" id="GO:0005524">
    <property type="term" value="F:ATP binding"/>
    <property type="evidence" value="ECO:0007669"/>
    <property type="project" value="InterPro"/>
</dbReference>
<dbReference type="Pfam" id="PF06293">
    <property type="entry name" value="Kdo"/>
    <property type="match status" value="1"/>
</dbReference>
<dbReference type="GO" id="GO:0005829">
    <property type="term" value="C:cytosol"/>
    <property type="evidence" value="ECO:0007669"/>
    <property type="project" value="TreeGrafter"/>
</dbReference>
<dbReference type="GO" id="GO:0003677">
    <property type="term" value="F:DNA binding"/>
    <property type="evidence" value="ECO:0007669"/>
    <property type="project" value="InterPro"/>
</dbReference>
<feature type="compositionally biased region" description="Basic and acidic residues" evidence="3">
    <location>
        <begin position="28"/>
        <end position="40"/>
    </location>
</feature>
<name>A0A9N8WI25_9GLOM</name>
<dbReference type="PANTHER" id="PTHR10840:SF0">
    <property type="entry name" value="PROGRAMMED CELL DEATH PROTEIN 5"/>
    <property type="match status" value="1"/>
</dbReference>
<evidence type="ECO:0000256" key="2">
    <source>
        <dbReference type="SAM" id="Coils"/>
    </source>
</evidence>
<keyword evidence="2" id="KW-0175">Coiled coil</keyword>
<dbReference type="Pfam" id="PF01984">
    <property type="entry name" value="dsDNA_bind"/>
    <property type="match status" value="1"/>
</dbReference>
<evidence type="ECO:0000256" key="1">
    <source>
        <dbReference type="ARBA" id="ARBA00010490"/>
    </source>
</evidence>
<dbReference type="PANTHER" id="PTHR10840">
    <property type="entry name" value="PROGRAMMED CELL DEATH PROTEIN 5"/>
    <property type="match status" value="1"/>
</dbReference>
<dbReference type="SUPFAM" id="SSF56112">
    <property type="entry name" value="Protein kinase-like (PK-like)"/>
    <property type="match status" value="1"/>
</dbReference>
<dbReference type="Gene3D" id="1.10.8.140">
    <property type="entry name" value="PDCD5-like"/>
    <property type="match status" value="1"/>
</dbReference>
<accession>A0A9N8WI25</accession>
<evidence type="ECO:0000256" key="3">
    <source>
        <dbReference type="SAM" id="MobiDB-lite"/>
    </source>
</evidence>
<protein>
    <submittedName>
        <fullName evidence="5">7483_t:CDS:1</fullName>
    </submittedName>
</protein>
<feature type="region of interest" description="Disordered" evidence="3">
    <location>
        <begin position="12"/>
        <end position="40"/>
    </location>
</feature>
<dbReference type="InterPro" id="IPR002836">
    <property type="entry name" value="PDCD5-like"/>
</dbReference>
<keyword evidence="6" id="KW-1185">Reference proteome</keyword>
<dbReference type="InterPro" id="IPR011009">
    <property type="entry name" value="Kinase-like_dom_sf"/>
</dbReference>
<comment type="caution">
    <text evidence="5">The sequence shown here is derived from an EMBL/GenBank/DDBJ whole genome shotgun (WGS) entry which is preliminary data.</text>
</comment>